<dbReference type="GO" id="GO:0016020">
    <property type="term" value="C:membrane"/>
    <property type="evidence" value="ECO:0007669"/>
    <property type="project" value="UniProtKB-SubCell"/>
</dbReference>
<feature type="region of interest" description="Disordered" evidence="5">
    <location>
        <begin position="128"/>
        <end position="149"/>
    </location>
</feature>
<keyword evidence="7" id="KW-1185">Reference proteome</keyword>
<evidence type="ECO:0000256" key="1">
    <source>
        <dbReference type="ARBA" id="ARBA00004141"/>
    </source>
</evidence>
<dbReference type="KEGG" id="dci:113473008"/>
<dbReference type="RefSeq" id="XP_026688576.1">
    <property type="nucleotide sequence ID" value="XM_026832775.1"/>
</dbReference>
<dbReference type="PANTHER" id="PTHR24064">
    <property type="entry name" value="SOLUTE CARRIER FAMILY 22 MEMBER"/>
    <property type="match status" value="1"/>
</dbReference>
<dbReference type="SUPFAM" id="SSF103473">
    <property type="entry name" value="MFS general substrate transporter"/>
    <property type="match status" value="1"/>
</dbReference>
<feature type="compositionally biased region" description="Polar residues" evidence="5">
    <location>
        <begin position="139"/>
        <end position="149"/>
    </location>
</feature>
<dbReference type="InterPro" id="IPR036259">
    <property type="entry name" value="MFS_trans_sf"/>
</dbReference>
<keyword evidence="4 6" id="KW-0472">Membrane</keyword>
<dbReference type="Gene3D" id="1.20.1250.20">
    <property type="entry name" value="MFS general substrate transporter like domains"/>
    <property type="match status" value="1"/>
</dbReference>
<protein>
    <submittedName>
        <fullName evidence="8">Organic cation transporter-like protein</fullName>
    </submittedName>
</protein>
<feature type="transmembrane region" description="Helical" evidence="6">
    <location>
        <begin position="6"/>
        <end position="24"/>
    </location>
</feature>
<dbReference type="Pfam" id="PF00083">
    <property type="entry name" value="Sugar_tr"/>
    <property type="match status" value="1"/>
</dbReference>
<proteinExistence type="predicted"/>
<feature type="transmembrane region" description="Helical" evidence="6">
    <location>
        <begin position="36"/>
        <end position="60"/>
    </location>
</feature>
<keyword evidence="3 6" id="KW-1133">Transmembrane helix</keyword>
<evidence type="ECO:0000256" key="2">
    <source>
        <dbReference type="ARBA" id="ARBA00022692"/>
    </source>
</evidence>
<dbReference type="STRING" id="121845.A0A3Q0JJM1"/>
<feature type="transmembrane region" description="Helical" evidence="6">
    <location>
        <begin position="66"/>
        <end position="84"/>
    </location>
</feature>
<dbReference type="AlphaFoldDB" id="A0A3Q0JJM1"/>
<dbReference type="GeneID" id="113473008"/>
<comment type="subcellular location">
    <subcellularLocation>
        <location evidence="1">Membrane</location>
        <topology evidence="1">Multi-pass membrane protein</topology>
    </subcellularLocation>
</comment>
<dbReference type="Proteomes" id="UP000079169">
    <property type="component" value="Unplaced"/>
</dbReference>
<evidence type="ECO:0000256" key="3">
    <source>
        <dbReference type="ARBA" id="ARBA00022989"/>
    </source>
</evidence>
<reference evidence="8" key="1">
    <citation type="submission" date="2025-08" db="UniProtKB">
        <authorList>
            <consortium name="RefSeq"/>
        </authorList>
    </citation>
    <scope>IDENTIFICATION</scope>
</reference>
<gene>
    <name evidence="8" type="primary">LOC113473008</name>
</gene>
<evidence type="ECO:0000313" key="7">
    <source>
        <dbReference type="Proteomes" id="UP000079169"/>
    </source>
</evidence>
<accession>A0A3Q0JJM1</accession>
<dbReference type="PaxDb" id="121845-A0A3Q0JJM1"/>
<dbReference type="InterPro" id="IPR005828">
    <property type="entry name" value="MFS_sugar_transport-like"/>
</dbReference>
<evidence type="ECO:0000256" key="6">
    <source>
        <dbReference type="SAM" id="Phobius"/>
    </source>
</evidence>
<name>A0A3Q0JJM1_DIACI</name>
<evidence type="ECO:0000256" key="5">
    <source>
        <dbReference type="SAM" id="MobiDB-lite"/>
    </source>
</evidence>
<keyword evidence="2 6" id="KW-0812">Transmembrane</keyword>
<evidence type="ECO:0000313" key="8">
    <source>
        <dbReference type="RefSeq" id="XP_026688576.1"/>
    </source>
</evidence>
<dbReference type="GO" id="GO:0022857">
    <property type="term" value="F:transmembrane transporter activity"/>
    <property type="evidence" value="ECO:0007669"/>
    <property type="project" value="InterPro"/>
</dbReference>
<organism evidence="7 8">
    <name type="scientific">Diaphorina citri</name>
    <name type="common">Asian citrus psyllid</name>
    <dbReference type="NCBI Taxonomy" id="121845"/>
    <lineage>
        <taxon>Eukaryota</taxon>
        <taxon>Metazoa</taxon>
        <taxon>Ecdysozoa</taxon>
        <taxon>Arthropoda</taxon>
        <taxon>Hexapoda</taxon>
        <taxon>Insecta</taxon>
        <taxon>Pterygota</taxon>
        <taxon>Neoptera</taxon>
        <taxon>Paraneoptera</taxon>
        <taxon>Hemiptera</taxon>
        <taxon>Sternorrhyncha</taxon>
        <taxon>Psylloidea</taxon>
        <taxon>Psyllidae</taxon>
        <taxon>Diaphorininae</taxon>
        <taxon>Diaphorina</taxon>
    </lineage>
</organism>
<evidence type="ECO:0000256" key="4">
    <source>
        <dbReference type="ARBA" id="ARBA00023136"/>
    </source>
</evidence>
<sequence length="149" mass="17443">MAYSSIHIAWFDCNLIILYFDLFPPGVELISPSKRIWATIIINCAYTVGDIFLGTVGYYFRYWRHFLLVIYLPGAFFISYFWIFPESIRWLVSMQRYDEAAKIIEKMARWNNVKLDFDIKEALSMSKSAEEKSKEPQLVGSSFNVIQPA</sequence>